<feature type="binding site" evidence="10">
    <location>
        <position position="329"/>
    </location>
    <ligand>
        <name>substrate</name>
    </ligand>
</feature>
<evidence type="ECO:0000259" key="11">
    <source>
        <dbReference type="Pfam" id="PF00365"/>
    </source>
</evidence>
<keyword evidence="3 10" id="KW-0963">Cytoplasm</keyword>
<feature type="domain" description="Phosphofructokinase" evidence="11">
    <location>
        <begin position="665"/>
        <end position="929"/>
    </location>
</feature>
<evidence type="ECO:0000256" key="9">
    <source>
        <dbReference type="ARBA" id="ARBA00048072"/>
    </source>
</evidence>
<organism evidence="12">
    <name type="scientific">Pyrodinium bahamense</name>
    <dbReference type="NCBI Taxonomy" id="73915"/>
    <lineage>
        <taxon>Eukaryota</taxon>
        <taxon>Sar</taxon>
        <taxon>Alveolata</taxon>
        <taxon>Dinophyceae</taxon>
        <taxon>Gonyaulacales</taxon>
        <taxon>Pyrocystaceae</taxon>
        <taxon>Pyrodinium</taxon>
    </lineage>
</organism>
<evidence type="ECO:0000313" key="12">
    <source>
        <dbReference type="EMBL" id="CAD8355082.1"/>
    </source>
</evidence>
<keyword evidence="8 10" id="KW-0324">Glycolysis</keyword>
<evidence type="ECO:0000256" key="1">
    <source>
        <dbReference type="ARBA" id="ARBA00001946"/>
    </source>
</evidence>
<feature type="binding site" evidence="10">
    <location>
        <begin position="435"/>
        <end position="438"/>
    </location>
    <ligand>
        <name>substrate</name>
    </ligand>
</feature>
<dbReference type="GO" id="GO:0047334">
    <property type="term" value="F:diphosphate-fructose-6-phosphate 1-phosphotransferase activity"/>
    <property type="evidence" value="ECO:0007669"/>
    <property type="project" value="UniProtKB-EC"/>
</dbReference>
<dbReference type="HAMAP" id="MF_01980">
    <property type="entry name" value="Phosphofructokinase_II_Long"/>
    <property type="match status" value="1"/>
</dbReference>
<evidence type="ECO:0000256" key="5">
    <source>
        <dbReference type="ARBA" id="ARBA00022723"/>
    </source>
</evidence>
<comment type="pathway">
    <text evidence="10">Carbohydrate degradation; glycolysis; D-glyceraldehyde 3-phosphate and glycerone phosphate from D-glucose: step 3/4.</text>
</comment>
<dbReference type="InterPro" id="IPR000023">
    <property type="entry name" value="Phosphofructokinase_dom"/>
</dbReference>
<evidence type="ECO:0000256" key="10">
    <source>
        <dbReference type="HAMAP-Rule" id="MF_03185"/>
    </source>
</evidence>
<comment type="caution">
    <text evidence="10">Lacks conserved residue(s) required for the propagation of feature annotation.</text>
</comment>
<dbReference type="Pfam" id="PF00365">
    <property type="entry name" value="PFK"/>
    <property type="match status" value="2"/>
</dbReference>
<keyword evidence="7 10" id="KW-0460">Magnesium</keyword>
<feature type="binding site" evidence="10">
    <location>
        <position position="98"/>
    </location>
    <ligand>
        <name>diphosphate</name>
        <dbReference type="ChEBI" id="CHEBI:33019"/>
    </ligand>
</feature>
<dbReference type="Gene3D" id="3.40.50.460">
    <property type="entry name" value="Phosphofructokinase domain"/>
    <property type="match status" value="2"/>
</dbReference>
<name>A0A7S0A747_9DINO</name>
<comment type="subunit">
    <text evidence="10">Homodimer or monomer.</text>
</comment>
<keyword evidence="5 10" id="KW-0479">Metal-binding</keyword>
<feature type="binding site" evidence="10">
    <location>
        <position position="192"/>
    </location>
    <ligand>
        <name>Mg(2+)</name>
        <dbReference type="ChEBI" id="CHEBI:18420"/>
        <note>catalytic</note>
    </ligand>
</feature>
<comment type="subcellular location">
    <subcellularLocation>
        <location evidence="10">Cytoplasm</location>
    </subcellularLocation>
</comment>
<dbReference type="GO" id="GO:0005524">
    <property type="term" value="F:ATP binding"/>
    <property type="evidence" value="ECO:0007669"/>
    <property type="project" value="InterPro"/>
</dbReference>
<dbReference type="Gene3D" id="1.10.10.480">
    <property type="entry name" value="Phosphofructokinase, domain 3"/>
    <property type="match status" value="2"/>
</dbReference>
<comment type="similarity">
    <text evidence="10">Belongs to the phosphofructokinase type A (PFKA) family. PPi-dependent PFK group II subfamily. Clade 'Long' sub-subfamily.</text>
</comment>
<dbReference type="EC" id="2.7.1.90" evidence="10"/>
<keyword evidence="6 10" id="KW-0418">Kinase</keyword>
<evidence type="ECO:0000256" key="8">
    <source>
        <dbReference type="ARBA" id="ARBA00023152"/>
    </source>
</evidence>
<dbReference type="NCBIfam" id="NF005482">
    <property type="entry name" value="PRK07085.1"/>
    <property type="match status" value="2"/>
</dbReference>
<dbReference type="EMBL" id="HBEG01017353">
    <property type="protein sequence ID" value="CAD8355082.1"/>
    <property type="molecule type" value="Transcribed_RNA"/>
</dbReference>
<evidence type="ECO:0000256" key="4">
    <source>
        <dbReference type="ARBA" id="ARBA00022679"/>
    </source>
</evidence>
<evidence type="ECO:0000256" key="6">
    <source>
        <dbReference type="ARBA" id="ARBA00022777"/>
    </source>
</evidence>
<dbReference type="AlphaFoldDB" id="A0A7S0A747"/>
<feature type="active site" description="Proton acceptor" evidence="10">
    <location>
        <position position="222"/>
    </location>
</feature>
<dbReference type="PANTHER" id="PTHR43650:SF1">
    <property type="entry name" value="PYROPHOSPHATE--FRUCTOSE 6-PHOSPHATE 1-PHOSPHOTRANSFERASE SUBUNIT BETA 2"/>
    <property type="match status" value="1"/>
</dbReference>
<feature type="binding site" evidence="10">
    <location>
        <begin position="220"/>
        <end position="222"/>
    </location>
    <ligand>
        <name>substrate</name>
    </ligand>
</feature>
<evidence type="ECO:0000256" key="3">
    <source>
        <dbReference type="ARBA" id="ARBA00022490"/>
    </source>
</evidence>
<proteinExistence type="inferred from homology"/>
<dbReference type="UniPathway" id="UPA00109">
    <property type="reaction ID" value="UER00182"/>
</dbReference>
<dbReference type="Gene3D" id="3.40.50.450">
    <property type="match status" value="2"/>
</dbReference>
<feature type="site" description="Important for catalytic activity and substrate specificity; stabilizes the transition state when the phosphoryl donor is PPi; prevents ATP from binding by mimicking the alpha-phosphate group of ATP" evidence="10">
    <location>
        <position position="193"/>
    </location>
</feature>
<reference evidence="12" key="1">
    <citation type="submission" date="2021-01" db="EMBL/GenBank/DDBJ databases">
        <authorList>
            <person name="Corre E."/>
            <person name="Pelletier E."/>
            <person name="Niang G."/>
            <person name="Scheremetjew M."/>
            <person name="Finn R."/>
            <person name="Kale V."/>
            <person name="Holt S."/>
            <person name="Cochrane G."/>
            <person name="Meng A."/>
            <person name="Brown T."/>
            <person name="Cohen L."/>
        </authorList>
    </citation>
    <scope>NUCLEOTIDE SEQUENCE</scope>
    <source>
        <strain evidence="12">Pbaha01</strain>
    </source>
</reference>
<dbReference type="SUPFAM" id="SSF53784">
    <property type="entry name" value="Phosphofructokinase"/>
    <property type="match status" value="2"/>
</dbReference>
<comment type="cofactor">
    <cofactor evidence="1 10">
        <name>Mg(2+)</name>
        <dbReference type="ChEBI" id="CHEBI:18420"/>
    </cofactor>
</comment>
<feature type="binding site" evidence="10">
    <location>
        <begin position="268"/>
        <end position="270"/>
    </location>
    <ligand>
        <name>substrate</name>
    </ligand>
</feature>
<protein>
    <recommendedName>
        <fullName evidence="10">Pyrophosphate--fructose 6-phosphate 1-phosphotransferase</fullName>
        <ecNumber evidence="10">2.7.1.90</ecNumber>
    </recommendedName>
    <alternativeName>
        <fullName evidence="10">6-phosphofructokinase, pyrophosphate dependent</fullName>
    </alternativeName>
    <alternativeName>
        <fullName evidence="10">PPi-dependent phosphofructokinase</fullName>
        <shortName evidence="10">PPi-PFK</shortName>
    </alternativeName>
    <alternativeName>
        <fullName evidence="10">Pyrophosphate-dependent 6-phosphofructose-1-kinase</fullName>
    </alternativeName>
</protein>
<evidence type="ECO:0000256" key="2">
    <source>
        <dbReference type="ARBA" id="ARBA00003138"/>
    </source>
</evidence>
<feature type="domain" description="Phosphofructokinase" evidence="11">
    <location>
        <begin position="90"/>
        <end position="460"/>
    </location>
</feature>
<comment type="catalytic activity">
    <reaction evidence="9 10">
        <text>beta-D-fructose 6-phosphate + diphosphate = beta-D-fructose 1,6-bisphosphate + phosphate + H(+)</text>
        <dbReference type="Rhea" id="RHEA:13613"/>
        <dbReference type="ChEBI" id="CHEBI:15378"/>
        <dbReference type="ChEBI" id="CHEBI:32966"/>
        <dbReference type="ChEBI" id="CHEBI:33019"/>
        <dbReference type="ChEBI" id="CHEBI:43474"/>
        <dbReference type="ChEBI" id="CHEBI:57634"/>
        <dbReference type="EC" id="2.7.1.90"/>
    </reaction>
</comment>
<dbReference type="InterPro" id="IPR022953">
    <property type="entry name" value="ATP_PFK"/>
</dbReference>
<keyword evidence="4 10" id="KW-0808">Transferase</keyword>
<dbReference type="GO" id="GO:0009749">
    <property type="term" value="P:response to glucose"/>
    <property type="evidence" value="ECO:0007669"/>
    <property type="project" value="TreeGrafter"/>
</dbReference>
<dbReference type="GO" id="GO:0006002">
    <property type="term" value="P:fructose 6-phosphate metabolic process"/>
    <property type="evidence" value="ECO:0007669"/>
    <property type="project" value="InterPro"/>
</dbReference>
<dbReference type="GO" id="GO:0046872">
    <property type="term" value="F:metal ion binding"/>
    <property type="evidence" value="ECO:0007669"/>
    <property type="project" value="UniProtKB-KW"/>
</dbReference>
<dbReference type="GO" id="GO:0005829">
    <property type="term" value="C:cytosol"/>
    <property type="evidence" value="ECO:0007669"/>
    <property type="project" value="TreeGrafter"/>
</dbReference>
<comment type="activity regulation">
    <text evidence="10">Non-allosteric.</text>
</comment>
<comment type="function">
    <text evidence="2 10">Catalyzes the phosphorylation of D-fructose 6-phosphate, the first committing step of glycolysis. Uses inorganic phosphate (PPi) as phosphoryl donor instead of ATP like common ATP-dependent phosphofructokinases (ATP-PFKs), which renders the reaction reversible, and can thus function both in glycolysis and gluconeogenesis. Consistently, PPi-PFK can replace the enzymes of both the forward (ATP-PFK) and reverse (fructose-bisphosphatase (FBPase)) reactions.</text>
</comment>
<dbReference type="NCBIfam" id="TIGR02477">
    <property type="entry name" value="PFKA_PPi"/>
    <property type="match status" value="1"/>
</dbReference>
<dbReference type="InterPro" id="IPR035966">
    <property type="entry name" value="PKF_sf"/>
</dbReference>
<dbReference type="InterPro" id="IPR011183">
    <property type="entry name" value="PfpB_PPi_PFK"/>
</dbReference>
<dbReference type="PANTHER" id="PTHR43650">
    <property type="entry name" value="PYROPHOSPHATE--FRUCTOSE 6-PHOSPHATE 1-PHOSPHOTRANSFERASE"/>
    <property type="match status" value="1"/>
</dbReference>
<feature type="binding site" evidence="10">
    <location>
        <begin position="260"/>
        <end position="261"/>
    </location>
    <ligand>
        <name>substrate</name>
        <note>ligand shared between dimeric partners</note>
    </ligand>
</feature>
<sequence length="1198" mass="130002">MAPNTEPQLYNRARKAYSSLQRERLVADCQAYLPAVLDGCPKACKKEAVPASAKDAETIKGLFPHTYDTPAVEFERDVEGAADANQSPVKVGVVLSGGQAPGGHNVIAGIFDSVKRWHKDSAMIGFLDGPHGVFSGNFVEISSEIMDGFRNTGGFDMLGSGRHKIETEEQFQNSMTVCQAIGLDGLVVIGGDDSNTNGAVLAEYFKAHGCKTKVVGAPKTIDGDLKCPPHIPVSFGFDTACKTFAGLVGNISVDALSAQKYYHLVRLMGRSASNIALEVALLTRPNMCVLGEEVSRDKKSLKDITADLADMIEDRSKAGKDYGVIVLPEGLIEFIPEFNSLISEINDKLATPGVAPTEEGVLAVLSAENAESFRYLPTFIRMQLLLDRDPHGNVQVAKIETEKLLAATIAAELEARREKGSYKGHFSPQFHSYGYEGRAGLPTIFDASYCYALGATAANLICSNLTGLIASVKNLLAPVKEWHCGGVPITSLCVIERRKGKDKPVIRKALVELGGDLSAPFKAYEAIRGELRLTDAYSIPGPMQFDMDTCPASKDIPLTLQLELGRPLPLMAPKGSAENMGGFLYIPQTVESRSEMQQWRMARQRQLPGALSEFTISAVEVREGATTMCFEHEQVIRKYFPLVNQPLVDISASDAKRSAPEGQAVGIVFCGRQAPGCHDLLCGLVDMMCSSPRSKVLGFVGGTKGLFNKQSIELTPEICKAYRGTGGLELLGRTVDRIGNPEEIENARKACEELKLTGLVLVGGARTNTDAAYLAEHFRVAQVKTAVIGVPCGIEGSMVNEFVEASLGFDSAAKTMAQLVGNTAIDGSSARKYYYFMKLMDGSSTGGKTPSSHVALEAALQTKPNLLLLTEEVDEKRLSLREVVKDVADVVALRARDGKNFGTVLVAEGLLAAIPEFRSLIQELEALPMPSPVEKVLPELTQWSRALFQSLPDFIQQQLLLERQSNKVLQLSQLETERLMAWLVEDELKQRKKAGGYSGGFSPVCQFLGYQARCSMPSDFDSDYAYSLGGAAAVLATTGRTGYMAVVSDLSRPVREWRVGGAPLTAMLRVNQAPTPDEVRWPRPMLFAARVDLEGAAWRSWCQVREACARDELYENPGPIQFSGPSASIVSTTIATRFSYMLELERLRKHLDDVSSRCRPGCDPRLVRVATRSLATLNAILNELSEPLTAVPPSEGTK</sequence>
<gene>
    <name evidence="12" type="ORF">PBAH0796_LOCUS10449</name>
</gene>
<evidence type="ECO:0000256" key="7">
    <source>
        <dbReference type="ARBA" id="ARBA00022842"/>
    </source>
</evidence>
<dbReference type="PRINTS" id="PR00476">
    <property type="entry name" value="PHFRCTKINASE"/>
</dbReference>
<feature type="site" description="Important for catalytic activity; stabilizes the transition state when the phosphoryl donor is PPi" evidence="10">
    <location>
        <position position="219"/>
    </location>
</feature>
<dbReference type="GO" id="GO:0003872">
    <property type="term" value="F:6-phosphofructokinase activity"/>
    <property type="evidence" value="ECO:0007669"/>
    <property type="project" value="UniProtKB-UniRule"/>
</dbReference>
<accession>A0A7S0A747</accession>